<comment type="caution">
    <text evidence="1">The sequence shown here is derived from an EMBL/GenBank/DDBJ whole genome shotgun (WGS) entry which is preliminary data.</text>
</comment>
<gene>
    <name evidence="1" type="ORF">D3878_06715</name>
</gene>
<dbReference type="EMBL" id="QYUQ01000002">
    <property type="protein sequence ID" value="RJG01314.1"/>
    <property type="molecule type" value="Genomic_DNA"/>
</dbReference>
<name>A0A3A3G070_9BURK</name>
<sequence length="62" mass="6643">MREKAIGAFNAAYKEVISPGRLTPGLMTTFELAPVPATGKMARMRACIVSENEGNSTGSWII</sequence>
<reference evidence="2" key="1">
    <citation type="submission" date="2018-09" db="EMBL/GenBank/DDBJ databases">
        <authorList>
            <person name="Zhu H."/>
        </authorList>
    </citation>
    <scope>NUCLEOTIDE SEQUENCE [LARGE SCALE GENOMIC DNA]</scope>
    <source>
        <strain evidence="2">K1S02-23</strain>
    </source>
</reference>
<evidence type="ECO:0000313" key="2">
    <source>
        <dbReference type="Proteomes" id="UP000266327"/>
    </source>
</evidence>
<proteinExistence type="predicted"/>
<evidence type="ECO:0000313" key="1">
    <source>
        <dbReference type="EMBL" id="RJG01314.1"/>
    </source>
</evidence>
<dbReference type="Proteomes" id="UP000266327">
    <property type="component" value="Unassembled WGS sequence"/>
</dbReference>
<protein>
    <submittedName>
        <fullName evidence="1">Uncharacterized protein</fullName>
    </submittedName>
</protein>
<dbReference type="AlphaFoldDB" id="A0A3A3G070"/>
<keyword evidence="2" id="KW-1185">Reference proteome</keyword>
<organism evidence="1 2">
    <name type="scientific">Noviherbaspirillum sedimenti</name>
    <dbReference type="NCBI Taxonomy" id="2320865"/>
    <lineage>
        <taxon>Bacteria</taxon>
        <taxon>Pseudomonadati</taxon>
        <taxon>Pseudomonadota</taxon>
        <taxon>Betaproteobacteria</taxon>
        <taxon>Burkholderiales</taxon>
        <taxon>Oxalobacteraceae</taxon>
        <taxon>Noviherbaspirillum</taxon>
    </lineage>
</organism>
<accession>A0A3A3G070</accession>